<comment type="caution">
    <text evidence="2">The sequence shown here is derived from an EMBL/GenBank/DDBJ whole genome shotgun (WGS) entry which is preliminary data.</text>
</comment>
<feature type="compositionally biased region" description="Basic and acidic residues" evidence="1">
    <location>
        <begin position="182"/>
        <end position="197"/>
    </location>
</feature>
<feature type="compositionally biased region" description="Low complexity" evidence="1">
    <location>
        <begin position="168"/>
        <end position="181"/>
    </location>
</feature>
<sequence length="687" mass="79059">MKTRSRSKLGSVNKSLDNVKPKTRPKSKPNPRPSSRRKSCSKRDSVSSSATEALDSKKVGTYSLRRARKKVNYKEKNYASDPEEESPIPPSQGYAKQSAIKPGDRKIGIVPKIMTGKSIINLSGKVKKAEDDDDIVMSEGEISHTNPKMQELYDIQQKNQSESEEEQINTSRSIDSSQISKSKPDVEEEWKVGKEATDSPESDVSLYSDPEANKKKRGPKGPELKSVRELIEHSKYKKLLKASRESYKRLQEGEADSEKEGEGEGEGEQEKEDGHESDISQPVKVEEILPFIPPTIKCIRMPKHLKWVTIHHSSKVNETVLMQEIDALDQEIARLRDLRKIHQDFRESVGFPIGVMKSACPCCGQWTIKKHFCLHEICSAEQCKHKAVIMETKRSAIANGEEDPSQPRRGRPKRYIVKEDGIYDKESDSYLSQMSKWDPDNFIEDDIFIITQYTKEERKKHIEEFLEEEDRKNQQRQIIIDKAIEDKKKKQKEIEEKKKKREEKQRKKEEEKQKKPRKRRRKKIEVEDEKIIRRMIPDELKFSPNKNQSPQQNLDKNLVDLFHDYVPSNPGEGRPLMLPPMMPTYNMAPMKHPVLRFRPMMPFLPLNPPMSNQSSETFGSCSPTQFNMSHSNVTQKSQNPHENTYNSLEFGSPNATTDHSYSSAFLDIINHSNMKATRSPKKSSKNP</sequence>
<feature type="region of interest" description="Disordered" evidence="1">
    <location>
        <begin position="395"/>
        <end position="414"/>
    </location>
</feature>
<feature type="region of interest" description="Disordered" evidence="1">
    <location>
        <begin position="247"/>
        <end position="280"/>
    </location>
</feature>
<evidence type="ECO:0000256" key="1">
    <source>
        <dbReference type="SAM" id="MobiDB-lite"/>
    </source>
</evidence>
<gene>
    <name evidence="2" type="ORF">ECRASSUSDP1_LOCUS1313</name>
</gene>
<accession>A0AAD1U186</accession>
<feature type="compositionally biased region" description="Basic and acidic residues" evidence="1">
    <location>
        <begin position="247"/>
        <end position="262"/>
    </location>
</feature>
<dbReference type="EMBL" id="CAMPGE010001240">
    <property type="protein sequence ID" value="CAI2360018.1"/>
    <property type="molecule type" value="Genomic_DNA"/>
</dbReference>
<feature type="compositionally biased region" description="Basic and acidic residues" evidence="1">
    <location>
        <begin position="487"/>
        <end position="513"/>
    </location>
</feature>
<proteinExistence type="predicted"/>
<organism evidence="2 3">
    <name type="scientific">Euplotes crassus</name>
    <dbReference type="NCBI Taxonomy" id="5936"/>
    <lineage>
        <taxon>Eukaryota</taxon>
        <taxon>Sar</taxon>
        <taxon>Alveolata</taxon>
        <taxon>Ciliophora</taxon>
        <taxon>Intramacronucleata</taxon>
        <taxon>Spirotrichea</taxon>
        <taxon>Hypotrichia</taxon>
        <taxon>Euplotida</taxon>
        <taxon>Euplotidae</taxon>
        <taxon>Moneuplotes</taxon>
    </lineage>
</organism>
<keyword evidence="3" id="KW-1185">Reference proteome</keyword>
<feature type="region of interest" description="Disordered" evidence="1">
    <location>
        <begin position="629"/>
        <end position="653"/>
    </location>
</feature>
<evidence type="ECO:0000313" key="2">
    <source>
        <dbReference type="EMBL" id="CAI2360018.1"/>
    </source>
</evidence>
<reference evidence="2" key="1">
    <citation type="submission" date="2023-07" db="EMBL/GenBank/DDBJ databases">
        <authorList>
            <consortium name="AG Swart"/>
            <person name="Singh M."/>
            <person name="Singh A."/>
            <person name="Seah K."/>
            <person name="Emmerich C."/>
        </authorList>
    </citation>
    <scope>NUCLEOTIDE SEQUENCE</scope>
    <source>
        <strain evidence="2">DP1</strain>
    </source>
</reference>
<feature type="compositionally biased region" description="Basic residues" evidence="1">
    <location>
        <begin position="21"/>
        <end position="40"/>
    </location>
</feature>
<dbReference type="AlphaFoldDB" id="A0AAD1U186"/>
<evidence type="ECO:0000313" key="3">
    <source>
        <dbReference type="Proteomes" id="UP001295684"/>
    </source>
</evidence>
<feature type="region of interest" description="Disordered" evidence="1">
    <location>
        <begin position="124"/>
        <end position="228"/>
    </location>
</feature>
<dbReference type="Proteomes" id="UP001295684">
    <property type="component" value="Unassembled WGS sequence"/>
</dbReference>
<feature type="compositionally biased region" description="Basic residues" evidence="1">
    <location>
        <begin position="514"/>
        <end position="523"/>
    </location>
</feature>
<name>A0AAD1U186_EUPCR</name>
<feature type="region of interest" description="Disordered" evidence="1">
    <location>
        <begin position="487"/>
        <end position="526"/>
    </location>
</feature>
<protein>
    <submittedName>
        <fullName evidence="2">Uncharacterized protein</fullName>
    </submittedName>
</protein>
<feature type="region of interest" description="Disordered" evidence="1">
    <location>
        <begin position="1"/>
        <end position="106"/>
    </location>
</feature>